<organism evidence="2 3">
    <name type="scientific">Uncinula necator</name>
    <name type="common">Grape powdery mildew</name>
    <dbReference type="NCBI Taxonomy" id="52586"/>
    <lineage>
        <taxon>Eukaryota</taxon>
        <taxon>Fungi</taxon>
        <taxon>Dikarya</taxon>
        <taxon>Ascomycota</taxon>
        <taxon>Pezizomycotina</taxon>
        <taxon>Leotiomycetes</taxon>
        <taxon>Erysiphales</taxon>
        <taxon>Erysiphaceae</taxon>
        <taxon>Erysiphe</taxon>
    </lineage>
</organism>
<keyword evidence="3" id="KW-1185">Reference proteome</keyword>
<dbReference type="Pfam" id="PF09692">
    <property type="entry name" value="Arb1"/>
    <property type="match status" value="1"/>
</dbReference>
<reference evidence="2 3" key="1">
    <citation type="journal article" date="2014" name="BMC Genomics">
        <title>Adaptive genomic structural variation in the grape powdery mildew pathogen, Erysiphe necator.</title>
        <authorList>
            <person name="Jones L."/>
            <person name="Riaz S."/>
            <person name="Morales-Cruz A."/>
            <person name="Amrine K.C."/>
            <person name="McGuire B."/>
            <person name="Gubler W.D."/>
            <person name="Walker M.A."/>
            <person name="Cantu D."/>
        </authorList>
    </citation>
    <scope>NUCLEOTIDE SEQUENCE [LARGE SCALE GENOMIC DNA]</scope>
    <source>
        <strain evidence="3">c</strain>
    </source>
</reference>
<dbReference type="EMBL" id="JNVN01001381">
    <property type="protein sequence ID" value="KHJ33527.1"/>
    <property type="molecule type" value="Genomic_DNA"/>
</dbReference>
<protein>
    <submittedName>
        <fullName evidence="2">Putative argonaute sirna chaperone arc complex subunit arb1</fullName>
    </submittedName>
</protein>
<feature type="compositionally biased region" description="Polar residues" evidence="1">
    <location>
        <begin position="60"/>
        <end position="90"/>
    </location>
</feature>
<sequence length="588" mass="66583">MKSTLSVSSEFDSNHSKAALSMESPNEEFMRQEVQLSRAVSAVDLNASLTAMQEKPQKCFNRSQEETSNSQPESCQDTKLSNSISASGISTPLVIPNPPPPTPATVDIAVKSSDDALKSSCDIAEVIDVDVDQLASKKKKKKKKKNKTTKDDAGGQGKPKKKPVTGFEEFFADAPIRPDEYEEELELYDQTREFKERMQTCIQRFRARRKLDPTRANIFSKFLALGGVETDAKQFNGGLDRELLENSTASEIAAFQATDFIRTYPYNPKYYDGSDKWVVDFEGVAKGFFSHRLPANFPVDSETQLEDYCMVIKGFLNYVLYHKVCPEYTADVLAARNIVDLAVKELWSIQRIASKLPGDFNKAASILFGGRYKNVWGFGYPEGEDSKNEDFTFTAGGFSQGRAEQIFMTAIAICGGTEQAAQVDCSEIFIMKTEKKFYEVIEIQHPNSHIIDQYNRIIDLNCKVGQIKPLGSVKLRYWKNPGVEQEDCTDEESDSENNELDFEWFWLEDEILQDFFLGLKLEVEVKELNIGMKYIDSFVGILCSFYTYLPNEKMVNYKEPVASTRPAPTEDDETIDEKYHDDFEIEDC</sequence>
<feature type="region of interest" description="Disordered" evidence="1">
    <location>
        <begin position="53"/>
        <end position="106"/>
    </location>
</feature>
<accession>A0A0B1P4A9</accession>
<dbReference type="STRING" id="52586.A0A0B1P4A9"/>
<dbReference type="OMA" id="NKPTGFE"/>
<proteinExistence type="predicted"/>
<feature type="region of interest" description="Disordered" evidence="1">
    <location>
        <begin position="137"/>
        <end position="164"/>
    </location>
</feature>
<gene>
    <name evidence="2" type="ORF">EV44_g2235</name>
</gene>
<dbReference type="GO" id="GO:0031047">
    <property type="term" value="P:regulatory ncRNA-mediated gene silencing"/>
    <property type="evidence" value="ECO:0007669"/>
    <property type="project" value="InterPro"/>
</dbReference>
<comment type="caution">
    <text evidence="2">The sequence shown here is derived from an EMBL/GenBank/DDBJ whole genome shotgun (WGS) entry which is preliminary data.</text>
</comment>
<feature type="region of interest" description="Disordered" evidence="1">
    <location>
        <begin position="1"/>
        <end position="29"/>
    </location>
</feature>
<evidence type="ECO:0000256" key="1">
    <source>
        <dbReference type="SAM" id="MobiDB-lite"/>
    </source>
</evidence>
<dbReference type="AlphaFoldDB" id="A0A0B1P4A9"/>
<evidence type="ECO:0000313" key="3">
    <source>
        <dbReference type="Proteomes" id="UP000030854"/>
    </source>
</evidence>
<evidence type="ECO:0000313" key="2">
    <source>
        <dbReference type="EMBL" id="KHJ33527.1"/>
    </source>
</evidence>
<dbReference type="Proteomes" id="UP000030854">
    <property type="component" value="Unassembled WGS sequence"/>
</dbReference>
<dbReference type="HOGENOM" id="CLU_023193_0_0_1"/>
<dbReference type="GO" id="GO:0033167">
    <property type="term" value="C:ARC complex"/>
    <property type="evidence" value="ECO:0007669"/>
    <property type="project" value="InterPro"/>
</dbReference>
<feature type="compositionally biased region" description="Polar residues" evidence="1">
    <location>
        <begin position="1"/>
        <end position="11"/>
    </location>
</feature>
<dbReference type="InterPro" id="IPR018606">
    <property type="entry name" value="Arb1"/>
</dbReference>
<name>A0A0B1P4A9_UNCNE</name>
<feature type="compositionally biased region" description="Basic residues" evidence="1">
    <location>
        <begin position="137"/>
        <end position="147"/>
    </location>
</feature>